<feature type="compositionally biased region" description="Pro residues" evidence="1">
    <location>
        <begin position="533"/>
        <end position="542"/>
    </location>
</feature>
<gene>
    <name evidence="2" type="ORF">BMF94_0440</name>
</gene>
<evidence type="ECO:0000313" key="2">
    <source>
        <dbReference type="EMBL" id="POY76245.1"/>
    </source>
</evidence>
<dbReference type="Proteomes" id="UP000237144">
    <property type="component" value="Unassembled WGS sequence"/>
</dbReference>
<evidence type="ECO:0000313" key="3">
    <source>
        <dbReference type="Proteomes" id="UP000237144"/>
    </source>
</evidence>
<feature type="compositionally biased region" description="Polar residues" evidence="1">
    <location>
        <begin position="165"/>
        <end position="183"/>
    </location>
</feature>
<dbReference type="OrthoDB" id="2528384at2759"/>
<feature type="compositionally biased region" description="Basic and acidic residues" evidence="1">
    <location>
        <begin position="203"/>
        <end position="218"/>
    </location>
</feature>
<feature type="compositionally biased region" description="Basic and acidic residues" evidence="1">
    <location>
        <begin position="250"/>
        <end position="264"/>
    </location>
</feature>
<protein>
    <recommendedName>
        <fullName evidence="4">Proteophosphoglycan ppg4</fullName>
    </recommendedName>
</protein>
<organism evidence="2 3">
    <name type="scientific">Rhodotorula taiwanensis</name>
    <dbReference type="NCBI Taxonomy" id="741276"/>
    <lineage>
        <taxon>Eukaryota</taxon>
        <taxon>Fungi</taxon>
        <taxon>Dikarya</taxon>
        <taxon>Basidiomycota</taxon>
        <taxon>Pucciniomycotina</taxon>
        <taxon>Microbotryomycetes</taxon>
        <taxon>Sporidiobolales</taxon>
        <taxon>Sporidiobolaceae</taxon>
        <taxon>Rhodotorula</taxon>
    </lineage>
</organism>
<feature type="compositionally biased region" description="Low complexity" evidence="1">
    <location>
        <begin position="265"/>
        <end position="275"/>
    </location>
</feature>
<feature type="region of interest" description="Disordered" evidence="1">
    <location>
        <begin position="497"/>
        <end position="544"/>
    </location>
</feature>
<keyword evidence="3" id="KW-1185">Reference proteome</keyword>
<feature type="region of interest" description="Disordered" evidence="1">
    <location>
        <begin position="302"/>
        <end position="321"/>
    </location>
</feature>
<accession>A0A2S5BHL2</accession>
<evidence type="ECO:0008006" key="4">
    <source>
        <dbReference type="Google" id="ProtNLM"/>
    </source>
</evidence>
<proteinExistence type="predicted"/>
<feature type="compositionally biased region" description="Polar residues" evidence="1">
    <location>
        <begin position="513"/>
        <end position="532"/>
    </location>
</feature>
<evidence type="ECO:0000256" key="1">
    <source>
        <dbReference type="SAM" id="MobiDB-lite"/>
    </source>
</evidence>
<reference evidence="2 3" key="1">
    <citation type="journal article" date="2018" name="Front. Microbiol.">
        <title>Prospects for Fungal Bioremediation of Acidic Radioactive Waste Sites: Characterization and Genome Sequence of Rhodotorula taiwanensis MD1149.</title>
        <authorList>
            <person name="Tkavc R."/>
            <person name="Matrosova V.Y."/>
            <person name="Grichenko O.E."/>
            <person name="Gostincar C."/>
            <person name="Volpe R.P."/>
            <person name="Klimenkova P."/>
            <person name="Gaidamakova E.K."/>
            <person name="Zhou C.E."/>
            <person name="Stewart B.J."/>
            <person name="Lyman M.G."/>
            <person name="Malfatti S.A."/>
            <person name="Rubinfeld B."/>
            <person name="Courtot M."/>
            <person name="Singh J."/>
            <person name="Dalgard C.L."/>
            <person name="Hamilton T."/>
            <person name="Frey K.G."/>
            <person name="Gunde-Cimerman N."/>
            <person name="Dugan L."/>
            <person name="Daly M.J."/>
        </authorList>
    </citation>
    <scope>NUCLEOTIDE SEQUENCE [LARGE SCALE GENOMIC DNA]</scope>
    <source>
        <strain evidence="2 3">MD1149</strain>
    </source>
</reference>
<feature type="region of interest" description="Disordered" evidence="1">
    <location>
        <begin position="1"/>
        <end position="61"/>
    </location>
</feature>
<dbReference type="EMBL" id="PJQD01000005">
    <property type="protein sequence ID" value="POY76245.1"/>
    <property type="molecule type" value="Genomic_DNA"/>
</dbReference>
<feature type="region of interest" description="Disordered" evidence="1">
    <location>
        <begin position="103"/>
        <end position="122"/>
    </location>
</feature>
<name>A0A2S5BHL2_9BASI</name>
<feature type="compositionally biased region" description="Polar residues" evidence="1">
    <location>
        <begin position="44"/>
        <end position="56"/>
    </location>
</feature>
<comment type="caution">
    <text evidence="2">The sequence shown here is derived from an EMBL/GenBank/DDBJ whole genome shotgun (WGS) entry which is preliminary data.</text>
</comment>
<feature type="region of interest" description="Disordered" evidence="1">
    <location>
        <begin position="143"/>
        <end position="291"/>
    </location>
</feature>
<feature type="region of interest" description="Disordered" evidence="1">
    <location>
        <begin position="352"/>
        <end position="376"/>
    </location>
</feature>
<dbReference type="AlphaFoldDB" id="A0A2S5BHL2"/>
<feature type="compositionally biased region" description="Basic and acidic residues" evidence="1">
    <location>
        <begin position="17"/>
        <end position="33"/>
    </location>
</feature>
<feature type="region of interest" description="Disordered" evidence="1">
    <location>
        <begin position="438"/>
        <end position="458"/>
    </location>
</feature>
<sequence>MSRVQTEPVSPRPCARTPRERPPHGEGDPEARYRAAFPDRMSRVSPSKSFTTSLQRAQGPAVDEVHDEFLRNDYRPLPLTASDNSIDELEEMLLSSTLNKLRSFGSTSSSHEQRGRRQFDWYGSTHGDRTSLIYSAYDPSAMFSPVPDARKLQSGPTRRGYSSLMAHTSASAPTRNSNASTDQPGELDAPTSPSMGAGSGRARRLEAGRRRSLHEPERGQPSQASAFTDTFRRTDNPSSSWALHRSVGHTTREKNPVLQEDERPVTPVTPLEPLAPLAPPDSSPLSGHSPSLNLTINTSLDSSGHRVLASRRRHSAPSSPVKCRKIKTAFGVGDDGPGQKEQLHSASLTSFRTNDGDEKQAHAQLNRRQIDPGESLWERPISTSTNAREASSLGAEQAHLLKRRLSRHVPIDTFTPPPPLDVHSPGRLAALASLGRSGTLAAPTSPASPYASSGSISRRLSLGRRPTLKRFSLPNSPVLPPLSPTFAPERFATVTVSPSETWGARSTPAGSLERNSSHGSACTLESTSTASMPPTPQDPSPLLPRSELFDSAFFGASGDPATLVRPRAPVVTFDLPSDRVIEPQKPSEGAPSYFSRDAARSHRRTASAAAALEAASEYGPFSACLERDYAPLIVTNPDRPDSAVSFAIAHSPVEIGLAF</sequence>